<reference evidence="1 2" key="1">
    <citation type="submission" date="2024-11" db="EMBL/GenBank/DDBJ databases">
        <title>First Report of Moraxella oculi in Brazil in an Infectious Bovine Keratoconjunctivitis Outbreak.</title>
        <authorList>
            <person name="Carvalho C.V."/>
            <person name="Domingues R."/>
            <person name="Coutinho C."/>
            <person name="Honorio N.T.B.S."/>
            <person name="Faza D.R.L.R."/>
            <person name="Carvalho W.A."/>
            <person name="Machado A.B.F."/>
            <person name="Martins M.F."/>
            <person name="Gaspar E.B."/>
        </authorList>
    </citation>
    <scope>NUCLEOTIDE SEQUENCE [LARGE SCALE GENOMIC DNA]</scope>
    <source>
        <strain evidence="1 2">2117LE</strain>
    </source>
</reference>
<accession>A0ABW8U2E6</accession>
<dbReference type="RefSeq" id="WP_407068309.1">
    <property type="nucleotide sequence ID" value="NZ_JBJJXE010000001.1"/>
</dbReference>
<proteinExistence type="predicted"/>
<comment type="caution">
    <text evidence="1">The sequence shown here is derived from an EMBL/GenBank/DDBJ whole genome shotgun (WGS) entry which is preliminary data.</text>
</comment>
<evidence type="ECO:0008006" key="3">
    <source>
        <dbReference type="Google" id="ProtNLM"/>
    </source>
</evidence>
<protein>
    <recommendedName>
        <fullName evidence="3">Transposase</fullName>
    </recommendedName>
</protein>
<sequence length="62" mass="7410">MYLEDLEFRAIDRLLNISYGAVHQWVRQLGEQHQIKQDANRTITLVELDEIHSYCSVFFSLR</sequence>
<gene>
    <name evidence="1" type="ORF">ACJHVH_00005</name>
</gene>
<dbReference type="EMBL" id="JBJJXE010000001">
    <property type="protein sequence ID" value="MFL1731388.1"/>
    <property type="molecule type" value="Genomic_DNA"/>
</dbReference>
<keyword evidence="2" id="KW-1185">Reference proteome</keyword>
<name>A0ABW8U2E6_9GAMM</name>
<evidence type="ECO:0000313" key="1">
    <source>
        <dbReference type="EMBL" id="MFL1731388.1"/>
    </source>
</evidence>
<evidence type="ECO:0000313" key="2">
    <source>
        <dbReference type="Proteomes" id="UP001624684"/>
    </source>
</evidence>
<dbReference type="Proteomes" id="UP001624684">
    <property type="component" value="Unassembled WGS sequence"/>
</dbReference>
<organism evidence="1 2">
    <name type="scientific">Moraxella oculi</name>
    <dbReference type="NCBI Taxonomy" id="2940516"/>
    <lineage>
        <taxon>Bacteria</taxon>
        <taxon>Pseudomonadati</taxon>
        <taxon>Pseudomonadota</taxon>
        <taxon>Gammaproteobacteria</taxon>
        <taxon>Moraxellales</taxon>
        <taxon>Moraxellaceae</taxon>
        <taxon>Moraxella</taxon>
    </lineage>
</organism>